<reference evidence="3" key="1">
    <citation type="submission" date="2006-10" db="EMBL/GenBank/DDBJ databases">
        <title>Complete sequence of Solibacter usitatus Ellin6076.</title>
        <authorList>
            <consortium name="US DOE Joint Genome Institute"/>
            <person name="Copeland A."/>
            <person name="Lucas S."/>
            <person name="Lapidus A."/>
            <person name="Barry K."/>
            <person name="Detter J.C."/>
            <person name="Glavina del Rio T."/>
            <person name="Hammon N."/>
            <person name="Israni S."/>
            <person name="Dalin E."/>
            <person name="Tice H."/>
            <person name="Pitluck S."/>
            <person name="Thompson L.S."/>
            <person name="Brettin T."/>
            <person name="Bruce D."/>
            <person name="Han C."/>
            <person name="Tapia R."/>
            <person name="Gilna P."/>
            <person name="Schmutz J."/>
            <person name="Larimer F."/>
            <person name="Land M."/>
            <person name="Hauser L."/>
            <person name="Kyrpides N."/>
            <person name="Mikhailova N."/>
            <person name="Janssen P.H."/>
            <person name="Kuske C.R."/>
            <person name="Richardson P."/>
        </authorList>
    </citation>
    <scope>NUCLEOTIDE SEQUENCE</scope>
    <source>
        <strain evidence="3">Ellin6076</strain>
    </source>
</reference>
<evidence type="ECO:0000313" key="3">
    <source>
        <dbReference type="EMBL" id="ABJ86099.1"/>
    </source>
</evidence>
<evidence type="ECO:0000256" key="1">
    <source>
        <dbReference type="SAM" id="MobiDB-lite"/>
    </source>
</evidence>
<dbReference type="AlphaFoldDB" id="Q01W66"/>
<evidence type="ECO:0000256" key="2">
    <source>
        <dbReference type="SAM" id="SignalP"/>
    </source>
</evidence>
<feature type="chain" id="PRO_5004163520" evidence="2">
    <location>
        <begin position="21"/>
        <end position="128"/>
    </location>
</feature>
<dbReference type="InParanoid" id="Q01W66"/>
<feature type="signal peptide" evidence="2">
    <location>
        <begin position="1"/>
        <end position="20"/>
    </location>
</feature>
<sequence precursor="true">MKTKLGLLGVALLAGGTLFAQPRISVGIGVGGYGPGVYPPPAYAQQYAPPCPGPDYTWVDGYWGPRNVWVSGFWRAPAYPRYVAPRYSNSYRGYDRNDFRGYDRSDFRGHDRNDFRGHDRDDHRDHRR</sequence>
<dbReference type="HOGENOM" id="CLU_139747_1_0_0"/>
<feature type="region of interest" description="Disordered" evidence="1">
    <location>
        <begin position="88"/>
        <end position="128"/>
    </location>
</feature>
<feature type="compositionally biased region" description="Basic and acidic residues" evidence="1">
    <location>
        <begin position="93"/>
        <end position="128"/>
    </location>
</feature>
<name>Q01W66_SOLUE</name>
<proteinExistence type="predicted"/>
<protein>
    <submittedName>
        <fullName evidence="3">Putative signal peptide protein</fullName>
    </submittedName>
</protein>
<gene>
    <name evidence="3" type="ordered locus">Acid_5145</name>
</gene>
<dbReference type="KEGG" id="sus:Acid_5145"/>
<accession>Q01W66</accession>
<dbReference type="EMBL" id="CP000473">
    <property type="protein sequence ID" value="ABJ86099.1"/>
    <property type="molecule type" value="Genomic_DNA"/>
</dbReference>
<keyword evidence="2" id="KW-0732">Signal</keyword>
<organism evidence="3">
    <name type="scientific">Solibacter usitatus (strain Ellin6076)</name>
    <dbReference type="NCBI Taxonomy" id="234267"/>
    <lineage>
        <taxon>Bacteria</taxon>
        <taxon>Pseudomonadati</taxon>
        <taxon>Acidobacteriota</taxon>
        <taxon>Terriglobia</taxon>
        <taxon>Bryobacterales</taxon>
        <taxon>Solibacteraceae</taxon>
        <taxon>Candidatus Solibacter</taxon>
    </lineage>
</organism>